<reference evidence="2" key="1">
    <citation type="journal article" date="2019" name="bioRxiv">
        <title>The Genome of the Zebra Mussel, Dreissena polymorpha: A Resource for Invasive Species Research.</title>
        <authorList>
            <person name="McCartney M.A."/>
            <person name="Auch B."/>
            <person name="Kono T."/>
            <person name="Mallez S."/>
            <person name="Zhang Y."/>
            <person name="Obille A."/>
            <person name="Becker A."/>
            <person name="Abrahante J.E."/>
            <person name="Garbe J."/>
            <person name="Badalamenti J.P."/>
            <person name="Herman A."/>
            <person name="Mangelson H."/>
            <person name="Liachko I."/>
            <person name="Sullivan S."/>
            <person name="Sone E.D."/>
            <person name="Koren S."/>
            <person name="Silverstein K.A.T."/>
            <person name="Beckman K.B."/>
            <person name="Gohl D.M."/>
        </authorList>
    </citation>
    <scope>NUCLEOTIDE SEQUENCE</scope>
    <source>
        <strain evidence="2">Duluth1</strain>
        <tissue evidence="2">Whole animal</tissue>
    </source>
</reference>
<evidence type="ECO:0000313" key="2">
    <source>
        <dbReference type="EMBL" id="KAH3693973.1"/>
    </source>
</evidence>
<evidence type="ECO:0000313" key="3">
    <source>
        <dbReference type="Proteomes" id="UP000828390"/>
    </source>
</evidence>
<dbReference type="InterPro" id="IPR058913">
    <property type="entry name" value="Integrase_dom_put"/>
</dbReference>
<evidence type="ECO:0000259" key="1">
    <source>
        <dbReference type="Pfam" id="PF24764"/>
    </source>
</evidence>
<dbReference type="Proteomes" id="UP000828390">
    <property type="component" value="Unassembled WGS sequence"/>
</dbReference>
<dbReference type="PANTHER" id="PTHR46791">
    <property type="entry name" value="EXPRESSED PROTEIN"/>
    <property type="match status" value="1"/>
</dbReference>
<dbReference type="AlphaFoldDB" id="A0A9D3Y507"/>
<keyword evidence="3" id="KW-1185">Reference proteome</keyword>
<dbReference type="Pfam" id="PF24764">
    <property type="entry name" value="rva_4"/>
    <property type="match status" value="1"/>
</dbReference>
<comment type="caution">
    <text evidence="2">The sequence shown here is derived from an EMBL/GenBank/DDBJ whole genome shotgun (WGS) entry which is preliminary data.</text>
</comment>
<dbReference type="EMBL" id="JAIWYP010000016">
    <property type="protein sequence ID" value="KAH3693973.1"/>
    <property type="molecule type" value="Genomic_DNA"/>
</dbReference>
<name>A0A9D3Y507_DREPO</name>
<dbReference type="PANTHER" id="PTHR46791:SF5">
    <property type="entry name" value="CLR5 DOMAIN-CONTAINING PROTEIN-RELATED"/>
    <property type="match status" value="1"/>
</dbReference>
<accession>A0A9D3Y507</accession>
<reference evidence="2" key="2">
    <citation type="submission" date="2020-11" db="EMBL/GenBank/DDBJ databases">
        <authorList>
            <person name="McCartney M.A."/>
            <person name="Auch B."/>
            <person name="Kono T."/>
            <person name="Mallez S."/>
            <person name="Becker A."/>
            <person name="Gohl D.M."/>
            <person name="Silverstein K.A.T."/>
            <person name="Koren S."/>
            <person name="Bechman K.B."/>
            <person name="Herman A."/>
            <person name="Abrahante J.E."/>
            <person name="Garbe J."/>
        </authorList>
    </citation>
    <scope>NUCLEOTIDE SEQUENCE</scope>
    <source>
        <strain evidence="2">Duluth1</strain>
        <tissue evidence="2">Whole animal</tissue>
    </source>
</reference>
<protein>
    <recommendedName>
        <fullName evidence="1">Integrase core domain-containing protein</fullName>
    </recommendedName>
</protein>
<proteinExistence type="predicted"/>
<organism evidence="2 3">
    <name type="scientific">Dreissena polymorpha</name>
    <name type="common">Zebra mussel</name>
    <name type="synonym">Mytilus polymorpha</name>
    <dbReference type="NCBI Taxonomy" id="45954"/>
    <lineage>
        <taxon>Eukaryota</taxon>
        <taxon>Metazoa</taxon>
        <taxon>Spiralia</taxon>
        <taxon>Lophotrochozoa</taxon>
        <taxon>Mollusca</taxon>
        <taxon>Bivalvia</taxon>
        <taxon>Autobranchia</taxon>
        <taxon>Heteroconchia</taxon>
        <taxon>Euheterodonta</taxon>
        <taxon>Imparidentia</taxon>
        <taxon>Neoheterodontei</taxon>
        <taxon>Myida</taxon>
        <taxon>Dreissenoidea</taxon>
        <taxon>Dreissenidae</taxon>
        <taxon>Dreissena</taxon>
    </lineage>
</organism>
<sequence>MWIFAFPTQHCSQFESTETDTAKVRAQKTQRVISSSDVIRAIRSVYKRGMAVCGYKTIWKLVNTTTNVKVTQETTRCVLKVIDPEGVALRSAHRLRHRIYTNEGPNFTIHIDGYDKLKPFGIAILVAVEGFSRCILWLTACYSNNDPRIIAGFFVNFVKRIGRLPRLVRGDAGTENVWVRAMQIAFRFNDRDNMSGMNSYMTGRSTGNQRIERFWVNLRVSFTVFWRNYFKDMVDSGLLRIDDPVHLECLGFCFIPFIQRDLNPFTHLWNIHRIRQQRHVEAPNGLPIVMHYQPEAYETRDFSFRLPCELETIDRIQERYFVKKPQFGCKDDCIPVLEHVCEMQRGQLPIPESIESATSLFLALTEILDGYLLHMQKYMLKKVIIFCKFNR</sequence>
<feature type="domain" description="Integrase core" evidence="1">
    <location>
        <begin position="99"/>
        <end position="280"/>
    </location>
</feature>
<gene>
    <name evidence="2" type="ORF">DPMN_081412</name>
</gene>